<dbReference type="InterPro" id="IPR013568">
    <property type="entry name" value="SEFIR_dom"/>
</dbReference>
<dbReference type="GeneID" id="114431807"/>
<dbReference type="PANTHER" id="PTHR15583:SF13">
    <property type="entry name" value="INTERLEUKIN-17 RECEPTOR A"/>
    <property type="match status" value="1"/>
</dbReference>
<dbReference type="Gene3D" id="3.40.50.11530">
    <property type="match status" value="1"/>
</dbReference>
<keyword evidence="6 10" id="KW-0472">Membrane</keyword>
<reference evidence="14" key="1">
    <citation type="submission" date="2025-08" db="UniProtKB">
        <authorList>
            <consortium name="RefSeq"/>
        </authorList>
    </citation>
    <scope>IDENTIFICATION</scope>
</reference>
<dbReference type="InterPro" id="IPR043046">
    <property type="entry name" value="IL17RA/B_FnIII-like_2_sf"/>
</dbReference>
<gene>
    <name evidence="14" type="primary">il17ra1a</name>
</gene>
<keyword evidence="3 10" id="KW-0812">Transmembrane</keyword>
<dbReference type="OrthoDB" id="5915222at2759"/>
<feature type="compositionally biased region" description="Polar residues" evidence="9">
    <location>
        <begin position="705"/>
        <end position="732"/>
    </location>
</feature>
<evidence type="ECO:0000256" key="6">
    <source>
        <dbReference type="ARBA" id="ARBA00023136"/>
    </source>
</evidence>
<feature type="region of interest" description="Disordered" evidence="9">
    <location>
        <begin position="688"/>
        <end position="732"/>
    </location>
</feature>
<accession>A0A6P7HN53</accession>
<dbReference type="Pfam" id="PF16578">
    <property type="entry name" value="IL17R_fnIII_D2"/>
    <property type="match status" value="1"/>
</dbReference>
<keyword evidence="8" id="KW-0325">Glycoprotein</keyword>
<feature type="chain" id="PRO_5027625071" evidence="11">
    <location>
        <begin position="20"/>
        <end position="814"/>
    </location>
</feature>
<feature type="region of interest" description="Disordered" evidence="9">
    <location>
        <begin position="749"/>
        <end position="779"/>
    </location>
</feature>
<organism evidence="13 14">
    <name type="scientific">Parambassis ranga</name>
    <name type="common">Indian glassy fish</name>
    <dbReference type="NCBI Taxonomy" id="210632"/>
    <lineage>
        <taxon>Eukaryota</taxon>
        <taxon>Metazoa</taxon>
        <taxon>Chordata</taxon>
        <taxon>Craniata</taxon>
        <taxon>Vertebrata</taxon>
        <taxon>Euteleostomi</taxon>
        <taxon>Actinopterygii</taxon>
        <taxon>Neopterygii</taxon>
        <taxon>Teleostei</taxon>
        <taxon>Neoteleostei</taxon>
        <taxon>Acanthomorphata</taxon>
        <taxon>Ovalentaria</taxon>
        <taxon>Ambassidae</taxon>
        <taxon>Parambassis</taxon>
    </lineage>
</organism>
<evidence type="ECO:0000256" key="5">
    <source>
        <dbReference type="ARBA" id="ARBA00022989"/>
    </source>
</evidence>
<protein>
    <submittedName>
        <fullName evidence="14">Interleukin 17 receptor A1a</fullName>
    </submittedName>
</protein>
<dbReference type="PANTHER" id="PTHR15583">
    <property type="entry name" value="INTERLEUKIN-17 RECEPTOR"/>
    <property type="match status" value="1"/>
</dbReference>
<evidence type="ECO:0000256" key="3">
    <source>
        <dbReference type="ARBA" id="ARBA00022692"/>
    </source>
</evidence>
<dbReference type="GO" id="GO:0005886">
    <property type="term" value="C:plasma membrane"/>
    <property type="evidence" value="ECO:0007669"/>
    <property type="project" value="UniProtKB-SubCell"/>
</dbReference>
<dbReference type="FunCoup" id="A0A6P7HN53">
    <property type="interactions" value="1349"/>
</dbReference>
<comment type="subcellular location">
    <subcellularLocation>
        <location evidence="1">Cell membrane</location>
        <topology evidence="1">Single-pass type I membrane protein</topology>
    </subcellularLocation>
</comment>
<dbReference type="RefSeq" id="XP_028255248.1">
    <property type="nucleotide sequence ID" value="XM_028399447.1"/>
</dbReference>
<dbReference type="FunFam" id="3.40.50.11530:FF:000002">
    <property type="entry name" value="Interleukin 17 receptor A"/>
    <property type="match status" value="1"/>
</dbReference>
<evidence type="ECO:0000256" key="10">
    <source>
        <dbReference type="SAM" id="Phobius"/>
    </source>
</evidence>
<dbReference type="Gene3D" id="2.60.40.2160">
    <property type="entry name" value="Interleukin-17 receptor A/B, fibronectin-III-like domain 1"/>
    <property type="match status" value="1"/>
</dbReference>
<dbReference type="Proteomes" id="UP000515145">
    <property type="component" value="Chromosome 2"/>
</dbReference>
<keyword evidence="13" id="KW-1185">Reference proteome</keyword>
<evidence type="ECO:0000256" key="1">
    <source>
        <dbReference type="ARBA" id="ARBA00004251"/>
    </source>
</evidence>
<evidence type="ECO:0000256" key="9">
    <source>
        <dbReference type="SAM" id="MobiDB-lite"/>
    </source>
</evidence>
<dbReference type="PROSITE" id="PS51534">
    <property type="entry name" value="SEFIR"/>
    <property type="match status" value="1"/>
</dbReference>
<dbReference type="Pfam" id="PF16556">
    <property type="entry name" value="IL17R_fnIII_D1"/>
    <property type="match status" value="1"/>
</dbReference>
<feature type="compositionally biased region" description="Acidic residues" evidence="9">
    <location>
        <begin position="689"/>
        <end position="702"/>
    </location>
</feature>
<evidence type="ECO:0000256" key="4">
    <source>
        <dbReference type="ARBA" id="ARBA00022729"/>
    </source>
</evidence>
<feature type="compositionally biased region" description="Polar residues" evidence="9">
    <location>
        <begin position="763"/>
        <end position="779"/>
    </location>
</feature>
<dbReference type="Gene3D" id="2.60.40.2150">
    <property type="entry name" value="Interleukin-17 receptor A/B, fibronectin-III-like domain 2"/>
    <property type="match status" value="1"/>
</dbReference>
<feature type="signal peptide" evidence="11">
    <location>
        <begin position="1"/>
        <end position="19"/>
    </location>
</feature>
<dbReference type="InterPro" id="IPR032356">
    <property type="entry name" value="IL17R_A/B_N"/>
</dbReference>
<keyword evidence="4 11" id="KW-0732">Signal</keyword>
<dbReference type="CTD" id="561494"/>
<feature type="domain" description="SEFIR" evidence="12">
    <location>
        <begin position="350"/>
        <end position="506"/>
    </location>
</feature>
<sequence>MNLYHPLLVLIMCVSLSSAVRILSWPPFNCSRQDVDCTVKISNCMDRNWVRRNDYTPSGPEKLQTSVTIRQDKAGNLHPVLDAHWRIRDDGSVAHLEATELHVLVMSTNQNLCVRYSFKERLSMRSRSREQWLFSANMVVLDPGQRYHVSVFNIPKPELDYSSYDVSTDVSVPGCQDSTMQKTQFCIERGSMWRPNISVSQTPAVRGRSALAVSFVPDTLCEKYMVIVSCSSIQHVQNFYTNNHTTLNGTFNLDKWPKSCCLFYVTIKPMFLRCGEDCTRQRRNYSICEYPTEAPDAPPYLLYTLVALGVVFICAISIVIFLLCRKPGKTERRAGHERDEKPRKAPLKQPPKVLVIYSQDHCLYKDIVLKLCAFLQAKCGTKVLVDLLDSTSVSMVGRLRWLEWQRQQLKNPTDKILVLCSPGVQAKWRAMCGQGRVTLKEDVLSPTDDMVTPFLNLFLPDMHQAGMQGKYLVAYFESISSEQDVPSVFDIAAKYSLMKHFEELYFRILDMEKYQPGEVNHIEGIGGDEYFNCASGEALKDAIDTFKAFQLENPDWFKKECVNSEDEVITEANLLIEQLQIPPVLECVPLIKEGLPVYTHEVEINENRNSIHIITPEVNTEGLVSSVAELIPVVNPECPEYPSGLSSVLTDHLYPHCPTSHSVCVANPVLNKPVPPLARQSWLCLKEEPTEDDDDDDEEEDSLLPVSQPSAPSYQTSSALQNSSLPESSYTGIQTEFFPSPEISCSQPVEIDEHEDLVPSGKGPSSGSDQGYISKMSSQNAFPFKEDPLLALARLQEELFQQNFRDFDRDPEEN</sequence>
<keyword evidence="7 14" id="KW-0675">Receptor</keyword>
<name>A0A6P7HN53_9TELE</name>
<dbReference type="InParanoid" id="A0A6P7HN53"/>
<evidence type="ECO:0000256" key="8">
    <source>
        <dbReference type="ARBA" id="ARBA00023180"/>
    </source>
</evidence>
<evidence type="ECO:0000313" key="14">
    <source>
        <dbReference type="RefSeq" id="XP_028255248.1"/>
    </source>
</evidence>
<feature type="transmembrane region" description="Helical" evidence="10">
    <location>
        <begin position="300"/>
        <end position="323"/>
    </location>
</feature>
<keyword evidence="5 10" id="KW-1133">Transmembrane helix</keyword>
<dbReference type="GO" id="GO:0030368">
    <property type="term" value="F:interleukin-17 receptor activity"/>
    <property type="evidence" value="ECO:0007669"/>
    <property type="project" value="InterPro"/>
</dbReference>
<dbReference type="Pfam" id="PF08357">
    <property type="entry name" value="SEFIR"/>
    <property type="match status" value="1"/>
</dbReference>
<evidence type="ECO:0000313" key="13">
    <source>
        <dbReference type="Proteomes" id="UP000515145"/>
    </source>
</evidence>
<dbReference type="InterPro" id="IPR038683">
    <property type="entry name" value="IL17RA/B_FnIII-like_1_sf"/>
</dbReference>
<evidence type="ECO:0000256" key="11">
    <source>
        <dbReference type="SAM" id="SignalP"/>
    </source>
</evidence>
<evidence type="ECO:0000256" key="2">
    <source>
        <dbReference type="ARBA" id="ARBA00022475"/>
    </source>
</evidence>
<evidence type="ECO:0000256" key="7">
    <source>
        <dbReference type="ARBA" id="ARBA00023170"/>
    </source>
</evidence>
<evidence type="ECO:0000259" key="12">
    <source>
        <dbReference type="PROSITE" id="PS51534"/>
    </source>
</evidence>
<proteinExistence type="predicted"/>
<dbReference type="AlphaFoldDB" id="A0A6P7HN53"/>
<keyword evidence="2" id="KW-1003">Cell membrane</keyword>
<dbReference type="InterPro" id="IPR039465">
    <property type="entry name" value="IL-17_rcpt-like"/>
</dbReference>